<accession>A0A267GD49</accession>
<dbReference type="Gene3D" id="3.10.100.10">
    <property type="entry name" value="Mannose-Binding Protein A, subunit A"/>
    <property type="match status" value="1"/>
</dbReference>
<sequence length="342" mass="38118">MANLPPGQRGEKGEPGSCDCGGGGGNDGTGGRQNSPRAGRTRPQLLRRQSGMDRQPGTDMLMNSASVRIMDSYKSFSDVSYALQEGAIVFTADEKELFLKIDHQLNEWISVASYIEKRPRRMPFPTTPSAGSTRAPQAPVFLSNVVYGPKLRLVALPYLLPGDLYYKSGSSILGGDYACQDAAQKVGMTRSYFKVFLNGMYSSLDTVVHRTQRTAVPVVNYYGQRLFNSFEEMLNNGNWNNRIAIQDFGGKDIAQWTENIGRKEILAWQGVRRSQRLSEPFTPDCEGFSNRDKLKTGRATNLLSGSLFQSREITCDSRLVVLCIEAFDENSDTLNPMDYRRK</sequence>
<name>A0A267GD49_9PLAT</name>
<proteinExistence type="predicted"/>
<dbReference type="AlphaFoldDB" id="A0A267GD49"/>
<protein>
    <recommendedName>
        <fullName evidence="2">Collagenase NC10/endostatin domain-containing protein</fullName>
    </recommendedName>
</protein>
<evidence type="ECO:0000256" key="1">
    <source>
        <dbReference type="SAM" id="MobiDB-lite"/>
    </source>
</evidence>
<gene>
    <name evidence="3" type="ORF">BOX15_Mlig000016g2</name>
</gene>
<evidence type="ECO:0000313" key="3">
    <source>
        <dbReference type="EMBL" id="PAA83943.1"/>
    </source>
</evidence>
<feature type="domain" description="Collagenase NC10/endostatin" evidence="2">
    <location>
        <begin position="152"/>
        <end position="325"/>
    </location>
</feature>
<dbReference type="EMBL" id="NIVC01000393">
    <property type="protein sequence ID" value="PAA83943.1"/>
    <property type="molecule type" value="Genomic_DNA"/>
</dbReference>
<dbReference type="InterPro" id="IPR016186">
    <property type="entry name" value="C-type_lectin-like/link_sf"/>
</dbReference>
<dbReference type="InterPro" id="IPR010515">
    <property type="entry name" value="Collagenase_NC10/endostatin"/>
</dbReference>
<evidence type="ECO:0000313" key="4">
    <source>
        <dbReference type="Proteomes" id="UP000215902"/>
    </source>
</evidence>
<comment type="caution">
    <text evidence="3">The sequence shown here is derived from an EMBL/GenBank/DDBJ whole genome shotgun (WGS) entry which is preliminary data.</text>
</comment>
<dbReference type="InterPro" id="IPR016187">
    <property type="entry name" value="CTDL_fold"/>
</dbReference>
<dbReference type="STRING" id="282301.A0A267GD49"/>
<keyword evidence="4" id="KW-1185">Reference proteome</keyword>
<organism evidence="3 4">
    <name type="scientific">Macrostomum lignano</name>
    <dbReference type="NCBI Taxonomy" id="282301"/>
    <lineage>
        <taxon>Eukaryota</taxon>
        <taxon>Metazoa</taxon>
        <taxon>Spiralia</taxon>
        <taxon>Lophotrochozoa</taxon>
        <taxon>Platyhelminthes</taxon>
        <taxon>Rhabditophora</taxon>
        <taxon>Macrostomorpha</taxon>
        <taxon>Macrostomida</taxon>
        <taxon>Macrostomidae</taxon>
        <taxon>Macrostomum</taxon>
    </lineage>
</organism>
<dbReference type="Pfam" id="PF06482">
    <property type="entry name" value="Endostatin"/>
    <property type="match status" value="1"/>
</dbReference>
<dbReference type="SUPFAM" id="SSF56436">
    <property type="entry name" value="C-type lectin-like"/>
    <property type="match status" value="1"/>
</dbReference>
<evidence type="ECO:0000259" key="2">
    <source>
        <dbReference type="Pfam" id="PF06482"/>
    </source>
</evidence>
<feature type="region of interest" description="Disordered" evidence="1">
    <location>
        <begin position="1"/>
        <end position="59"/>
    </location>
</feature>
<feature type="compositionally biased region" description="Gly residues" evidence="1">
    <location>
        <begin position="19"/>
        <end position="31"/>
    </location>
</feature>
<reference evidence="3 4" key="1">
    <citation type="submission" date="2017-06" db="EMBL/GenBank/DDBJ databases">
        <title>A platform for efficient transgenesis in Macrostomum lignano, a flatworm model organism for stem cell research.</title>
        <authorList>
            <person name="Berezikov E."/>
        </authorList>
    </citation>
    <scope>NUCLEOTIDE SEQUENCE [LARGE SCALE GENOMIC DNA]</scope>
    <source>
        <strain evidence="3">DV1</strain>
        <tissue evidence="3">Whole organism</tissue>
    </source>
</reference>
<dbReference type="Proteomes" id="UP000215902">
    <property type="component" value="Unassembled WGS sequence"/>
</dbReference>